<dbReference type="RefSeq" id="WP_146581059.1">
    <property type="nucleotide sequence ID" value="NZ_VOGX01000018.1"/>
</dbReference>
<keyword evidence="2" id="KW-0732">Signal</keyword>
<feature type="chain" id="PRO_5045345884" evidence="2">
    <location>
        <begin position="26"/>
        <end position="765"/>
    </location>
</feature>
<evidence type="ECO:0000259" key="3">
    <source>
        <dbReference type="Pfam" id="PF00496"/>
    </source>
</evidence>
<feature type="domain" description="Solute-binding protein family 5" evidence="3">
    <location>
        <begin position="550"/>
        <end position="649"/>
    </location>
</feature>
<dbReference type="InterPro" id="IPR000914">
    <property type="entry name" value="SBP_5_dom"/>
</dbReference>
<reference evidence="5" key="1">
    <citation type="journal article" date="2019" name="Microbiol. Resour. Announc.">
        <title>Draft Genomic Sequences of Streptomyces misionensis and Streptomyces albidoflavus, bacteria applied for phytopathogen biocontrol.</title>
        <authorList>
            <person name="Pylro V."/>
            <person name="Dias A."/>
            <person name="Andreote F."/>
            <person name="Varani A."/>
            <person name="Andreote C."/>
            <person name="Bernardo E."/>
            <person name="Martins T."/>
        </authorList>
    </citation>
    <scope>NUCLEOTIDE SEQUENCE [LARGE SCALE GENOMIC DNA]</scope>
    <source>
        <strain evidence="5">77</strain>
    </source>
</reference>
<dbReference type="InterPro" id="IPR039424">
    <property type="entry name" value="SBP_5"/>
</dbReference>
<dbReference type="EMBL" id="VOGX01000018">
    <property type="protein sequence ID" value="TWV27353.1"/>
    <property type="molecule type" value="Genomic_DNA"/>
</dbReference>
<organism evidence="4 5">
    <name type="scientific">Streptomyces albidoflavus</name>
    <dbReference type="NCBI Taxonomy" id="1886"/>
    <lineage>
        <taxon>Bacteria</taxon>
        <taxon>Bacillati</taxon>
        <taxon>Actinomycetota</taxon>
        <taxon>Actinomycetes</taxon>
        <taxon>Kitasatosporales</taxon>
        <taxon>Streptomycetaceae</taxon>
        <taxon>Streptomyces</taxon>
        <taxon>Streptomyces albidoflavus group</taxon>
    </lineage>
</organism>
<proteinExistence type="predicted"/>
<evidence type="ECO:0000256" key="1">
    <source>
        <dbReference type="SAM" id="MobiDB-lite"/>
    </source>
</evidence>
<dbReference type="Gene3D" id="3.90.76.10">
    <property type="entry name" value="Dipeptide-binding Protein, Domain 1"/>
    <property type="match status" value="1"/>
</dbReference>
<sequence>MFHDGARRRSVALLTTGVLALPAVAACGASEEGNVPAAAQDLAPTPRDLVANGSTLTWAIDAVPGTLNAYQADADTGTTRVAGAVLPALFTLDDKGRPQANPDYLESAEVVEREPRQVVVYRLNQKAVWSDGREIGAPDFAAQWRALRGKDPAYWTARNAGYDRIAKVERGKDDLEVQVTFDKPYAEWRSLFTPLYPKDVMGTPDSFNDSARTTLKNTAGPFSLKKVDRKSGDITLVRNPRWWGDQPKLDQLVFRKVAPKNRTKALTAGRVDLAQVAPGEAERISLARRDKGAKGPLAHGPGAGRTPADALMSWAVAHGTEQEAAESEQLAREQTREAVVAYAAEQKSLGAYEVRKALEPSFTQLALNGADGPLADERVRRAVARALDRKELAETVLKPLGLPAQPVGSHLALAGQDAYEDASDALGSQDTAEARALLAEAGWKPGQGAARPKNAGASGEPAEGAEGEESEQGEEAVGDSGNEDRPGDDGGEYIVGEDDGKSGARGGPMLPGAVAAGQGAALWRQADVVARQDGDGKTEQGAHAQQGGPPGAYAPKGTAAPKESESPGAEGAAGPLAKDGLALTLRFVVPSGAGSEQLRAVADKIAEQLEKIGVTTAMKKVPSSGYFTDHVASGQYDMALYSWPGTAYPATDGRPIHAKPVPAADGSLNVAQNYTRVGTDRIDQLFDQAVGELDDGARKKLIKEADARIWAVAGAIPLYQRPELVAARPSVANAGAFGFATPRYQDIGFLKKGAKPGKQDRKSGS</sequence>
<feature type="compositionally biased region" description="Low complexity" evidence="1">
    <location>
        <begin position="541"/>
        <end position="561"/>
    </location>
</feature>
<feature type="compositionally biased region" description="Basic and acidic residues" evidence="1">
    <location>
        <begin position="531"/>
        <end position="540"/>
    </location>
</feature>
<accession>A0ABY3H536</accession>
<dbReference type="PANTHER" id="PTHR30290:SF65">
    <property type="entry name" value="MONOACYL PHOSPHATIDYLINOSITOL TETRAMANNOSIDE-BINDING PROTEIN LPQW-RELATED"/>
    <property type="match status" value="1"/>
</dbReference>
<dbReference type="SUPFAM" id="SSF53850">
    <property type="entry name" value="Periplasmic binding protein-like II"/>
    <property type="match status" value="3"/>
</dbReference>
<dbReference type="CDD" id="cd08501">
    <property type="entry name" value="PBP2_Lpqw"/>
    <property type="match status" value="1"/>
</dbReference>
<dbReference type="Pfam" id="PF00496">
    <property type="entry name" value="SBP_bac_5"/>
    <property type="match status" value="3"/>
</dbReference>
<dbReference type="Proteomes" id="UP000318052">
    <property type="component" value="Unassembled WGS sequence"/>
</dbReference>
<evidence type="ECO:0000313" key="5">
    <source>
        <dbReference type="Proteomes" id="UP000318052"/>
    </source>
</evidence>
<feature type="domain" description="Solute-binding protein family 5" evidence="3">
    <location>
        <begin position="341"/>
        <end position="449"/>
    </location>
</feature>
<dbReference type="Gene3D" id="3.10.105.10">
    <property type="entry name" value="Dipeptide-binding Protein, Domain 3"/>
    <property type="match status" value="2"/>
</dbReference>
<feature type="region of interest" description="Disordered" evidence="1">
    <location>
        <begin position="531"/>
        <end position="575"/>
    </location>
</feature>
<dbReference type="PANTHER" id="PTHR30290">
    <property type="entry name" value="PERIPLASMIC BINDING COMPONENT OF ABC TRANSPORTER"/>
    <property type="match status" value="1"/>
</dbReference>
<name>A0ABY3H536_9ACTN</name>
<protein>
    <submittedName>
        <fullName evidence="4">ABC transporter family substrate-binding protein</fullName>
    </submittedName>
</protein>
<dbReference type="Gene3D" id="3.40.190.10">
    <property type="entry name" value="Periplasmic binding protein-like II"/>
    <property type="match status" value="1"/>
</dbReference>
<feature type="region of interest" description="Disordered" evidence="1">
    <location>
        <begin position="285"/>
        <end position="304"/>
    </location>
</feature>
<feature type="signal peptide" evidence="2">
    <location>
        <begin position="1"/>
        <end position="25"/>
    </location>
</feature>
<evidence type="ECO:0000256" key="2">
    <source>
        <dbReference type="SAM" id="SignalP"/>
    </source>
</evidence>
<feature type="region of interest" description="Disordered" evidence="1">
    <location>
        <begin position="443"/>
        <end position="512"/>
    </location>
</feature>
<feature type="domain" description="Solute-binding protein family 5" evidence="3">
    <location>
        <begin position="112"/>
        <end position="286"/>
    </location>
</feature>
<comment type="caution">
    <text evidence="4">The sequence shown here is derived from an EMBL/GenBank/DDBJ whole genome shotgun (WGS) entry which is preliminary data.</text>
</comment>
<feature type="compositionally biased region" description="Acidic residues" evidence="1">
    <location>
        <begin position="463"/>
        <end position="477"/>
    </location>
</feature>
<gene>
    <name evidence="4" type="ORF">FRZ02_12180</name>
</gene>
<keyword evidence="5" id="KW-1185">Reference proteome</keyword>
<dbReference type="PROSITE" id="PS51257">
    <property type="entry name" value="PROKAR_LIPOPROTEIN"/>
    <property type="match status" value="1"/>
</dbReference>
<evidence type="ECO:0000313" key="4">
    <source>
        <dbReference type="EMBL" id="TWV27353.1"/>
    </source>
</evidence>